<keyword evidence="2 7" id="KW-0808">Transferase</keyword>
<dbReference type="AlphaFoldDB" id="A0AAU2JR44"/>
<dbReference type="InterPro" id="IPR050306">
    <property type="entry name" value="PfkB_Carbo_kinase"/>
</dbReference>
<dbReference type="PANTHER" id="PTHR43085:SF49">
    <property type="entry name" value="5-DEHYDRO-2-DEOXYGLUCONOKINASE"/>
    <property type="match status" value="1"/>
</dbReference>
<sequence length="324" mass="34206">MGGLTVTGDPFEFDLITMGRIGVDLYPLTTGVPLAEAETFGKFLGGSPTNVAVAAARLGRRTAVITRTGADPFGVYLRSELRGFGVDDRWVAEVAGLPTPLTFCEIFPPDRFPLYFYRLPKAPDLEIAPEELDLEAVRAARVFWVTGTGLSEEPSRAATLAALEARGRSGTTVFDLDWRPMLWREKPGPFYERALAQATVAVGNVEECEIATGSADPYAAARALLAAGVELAVVKRGPEGVLAVHRDGTVAEVPPVAVEVVNGLGAGDAFGGALCHGLLAGWPLERVMRYANAAGAIVASRLACSSAMPFPHEVEEVLGRAGGV</sequence>
<evidence type="ECO:0000256" key="5">
    <source>
        <dbReference type="ARBA" id="ARBA00022840"/>
    </source>
</evidence>
<dbReference type="InterPro" id="IPR023314">
    <property type="entry name" value="Myo_inos_IolC-like_sf"/>
</dbReference>
<evidence type="ECO:0000256" key="4">
    <source>
        <dbReference type="ARBA" id="ARBA00022777"/>
    </source>
</evidence>
<dbReference type="InterPro" id="IPR030830">
    <property type="entry name" value="Myo_inos_IolC"/>
</dbReference>
<dbReference type="Gene3D" id="3.40.1190.20">
    <property type="match status" value="1"/>
</dbReference>
<dbReference type="PANTHER" id="PTHR43085">
    <property type="entry name" value="HEXOKINASE FAMILY MEMBER"/>
    <property type="match status" value="1"/>
</dbReference>
<dbReference type="EC" id="2.7.1.92" evidence="7"/>
<dbReference type="InterPro" id="IPR029056">
    <property type="entry name" value="Ribokinase-like"/>
</dbReference>
<organism evidence="7">
    <name type="scientific">Streptomyces sp. NBC_00049</name>
    <dbReference type="NCBI Taxonomy" id="2903617"/>
    <lineage>
        <taxon>Bacteria</taxon>
        <taxon>Bacillati</taxon>
        <taxon>Actinomycetota</taxon>
        <taxon>Actinomycetes</taxon>
        <taxon>Kitasatosporales</taxon>
        <taxon>Streptomycetaceae</taxon>
        <taxon>Streptomyces</taxon>
    </lineage>
</organism>
<dbReference type="CDD" id="cd01166">
    <property type="entry name" value="KdgK"/>
    <property type="match status" value="1"/>
</dbReference>
<comment type="similarity">
    <text evidence="1">Belongs to the carbohydrate kinase PfkB family.</text>
</comment>
<reference evidence="7" key="1">
    <citation type="submission" date="2022-10" db="EMBL/GenBank/DDBJ databases">
        <title>The complete genomes of actinobacterial strains from the NBC collection.</title>
        <authorList>
            <person name="Joergensen T.S."/>
            <person name="Alvarez Arevalo M."/>
            <person name="Sterndorff E.B."/>
            <person name="Faurdal D."/>
            <person name="Vuksanovic O."/>
            <person name="Mourched A.-S."/>
            <person name="Charusanti P."/>
            <person name="Shaw S."/>
            <person name="Blin K."/>
            <person name="Weber T."/>
        </authorList>
    </citation>
    <scope>NUCLEOTIDE SEQUENCE</scope>
    <source>
        <strain evidence="7">NBC_00049</strain>
    </source>
</reference>
<accession>A0AAU2JR44</accession>
<dbReference type="NCBIfam" id="TIGR04382">
    <property type="entry name" value="myo_inos_iolC_N"/>
    <property type="match status" value="1"/>
</dbReference>
<keyword evidence="4" id="KW-0418">Kinase</keyword>
<dbReference type="Gene3D" id="2.20.150.10">
    <property type="entry name" value="putative 5-dehydro-2- deoxygluconokinase"/>
    <property type="match status" value="1"/>
</dbReference>
<feature type="domain" description="Carbohydrate kinase PfkB" evidence="6">
    <location>
        <begin position="17"/>
        <end position="309"/>
    </location>
</feature>
<evidence type="ECO:0000256" key="3">
    <source>
        <dbReference type="ARBA" id="ARBA00022741"/>
    </source>
</evidence>
<gene>
    <name evidence="7" type="primary">iolC</name>
    <name evidence="7" type="ORF">OG327_11755</name>
</gene>
<dbReference type="Pfam" id="PF00294">
    <property type="entry name" value="PfkB"/>
    <property type="match status" value="1"/>
</dbReference>
<proteinExistence type="inferred from homology"/>
<evidence type="ECO:0000256" key="2">
    <source>
        <dbReference type="ARBA" id="ARBA00022679"/>
    </source>
</evidence>
<evidence type="ECO:0000313" key="7">
    <source>
        <dbReference type="EMBL" id="WTU73952.1"/>
    </source>
</evidence>
<protein>
    <submittedName>
        <fullName evidence="7">5-dehydro-2-deoxygluconokinase</fullName>
        <ecNumber evidence="7">2.7.1.92</ecNumber>
    </submittedName>
</protein>
<keyword evidence="3" id="KW-0547">Nucleotide-binding</keyword>
<dbReference type="GO" id="GO:0047590">
    <property type="term" value="F:5-dehydro-2-deoxygluconokinase activity"/>
    <property type="evidence" value="ECO:0007669"/>
    <property type="project" value="UniProtKB-EC"/>
</dbReference>
<dbReference type="InterPro" id="IPR011611">
    <property type="entry name" value="PfkB_dom"/>
</dbReference>
<dbReference type="EMBL" id="CP108264">
    <property type="protein sequence ID" value="WTU73952.1"/>
    <property type="molecule type" value="Genomic_DNA"/>
</dbReference>
<keyword evidence="5" id="KW-0067">ATP-binding</keyword>
<evidence type="ECO:0000259" key="6">
    <source>
        <dbReference type="Pfam" id="PF00294"/>
    </source>
</evidence>
<dbReference type="GO" id="GO:0005524">
    <property type="term" value="F:ATP binding"/>
    <property type="evidence" value="ECO:0007669"/>
    <property type="project" value="UniProtKB-KW"/>
</dbReference>
<evidence type="ECO:0000256" key="1">
    <source>
        <dbReference type="ARBA" id="ARBA00010688"/>
    </source>
</evidence>
<name>A0AAU2JR44_9ACTN</name>
<dbReference type="SUPFAM" id="SSF53613">
    <property type="entry name" value="Ribokinase-like"/>
    <property type="match status" value="1"/>
</dbReference>